<name>A0ABP8C1J8_9FLAO</name>
<proteinExistence type="predicted"/>
<accession>A0ABP8C1J8</accession>
<dbReference type="InterPro" id="IPR025406">
    <property type="entry name" value="DUF4132"/>
</dbReference>
<evidence type="ECO:0000259" key="1">
    <source>
        <dbReference type="Pfam" id="PF13569"/>
    </source>
</evidence>
<gene>
    <name evidence="4" type="ORF">GCM10022291_04250</name>
</gene>
<feature type="domain" description="DUF5724" evidence="2">
    <location>
        <begin position="66"/>
        <end position="1249"/>
    </location>
</feature>
<dbReference type="EMBL" id="BAABCA010000001">
    <property type="protein sequence ID" value="GAA4231541.1"/>
    <property type="molecule type" value="Genomic_DNA"/>
</dbReference>
<evidence type="ECO:0000259" key="3">
    <source>
        <dbReference type="Pfam" id="PF24879"/>
    </source>
</evidence>
<dbReference type="InterPro" id="IPR056639">
    <property type="entry name" value="DUF7737"/>
</dbReference>
<dbReference type="Pfam" id="PF24879">
    <property type="entry name" value="DUF7737"/>
    <property type="match status" value="1"/>
</dbReference>
<reference evidence="5" key="1">
    <citation type="journal article" date="2019" name="Int. J. Syst. Evol. Microbiol.">
        <title>The Global Catalogue of Microorganisms (GCM) 10K type strain sequencing project: providing services to taxonomists for standard genome sequencing and annotation.</title>
        <authorList>
            <consortium name="The Broad Institute Genomics Platform"/>
            <consortium name="The Broad Institute Genome Sequencing Center for Infectious Disease"/>
            <person name="Wu L."/>
            <person name="Ma J."/>
        </authorList>
    </citation>
    <scope>NUCLEOTIDE SEQUENCE [LARGE SCALE GENOMIC DNA]</scope>
    <source>
        <strain evidence="5">JCM 17630</strain>
    </source>
</reference>
<feature type="domain" description="DUF4132" evidence="1">
    <location>
        <begin position="1288"/>
        <end position="1463"/>
    </location>
</feature>
<dbReference type="Pfam" id="PF18991">
    <property type="entry name" value="DUF5724"/>
    <property type="match status" value="1"/>
</dbReference>
<dbReference type="Proteomes" id="UP001501496">
    <property type="component" value="Unassembled WGS sequence"/>
</dbReference>
<organism evidence="4 5">
    <name type="scientific">Postechiella marina</name>
    <dbReference type="NCBI Taxonomy" id="943941"/>
    <lineage>
        <taxon>Bacteria</taxon>
        <taxon>Pseudomonadati</taxon>
        <taxon>Bacteroidota</taxon>
        <taxon>Flavobacteriia</taxon>
        <taxon>Flavobacteriales</taxon>
        <taxon>Flavobacteriaceae</taxon>
        <taxon>Postechiella</taxon>
    </lineage>
</organism>
<sequence length="1656" mass="191445">MISNEQAEKYLKSKEKIKLTKSSFLLYSKKYQTLGLIISKLYPSKVSYPKWTPKYTDVFGNDALFNPWKTNEGLKLARALFGEIRAPYIADIWDLINKLPYQQGYNRRSFRKVPDTDLIENKIKILQYLCISGVNSGFGSMSLFEQIQYDVYHQNHAHAYLIGVVLEKGGEDLDELISDIINAEDEIGGISRSLIKGLLLTKKQKYWEQVGKLLLAAQRQEGLRQTILESLDETQIGALKYMVTIILENDLMRFSSVVRAVDTWFGFGWEAPKKATIKRVLELSLHLLENKTDIDKALESKDFLEIYVALWVLGIEEVDQANVKALNLLYTNTNKNIKLLALFFVRETERTNISLVPYMEKEFGKDIELDYWMLANSPKFELKDAMFKSIKAHADALPAKGKTFESVVFSWKNYTITPKTFYDILIRNASEIQSEILAQNISAIASDSREAFIRKLFPDHYTYYWNISTQKKSTPINSKNLGWKRHVAHQAIQDRNQSVMATGIRLFYAMELQDEELDILEKILERKNKYLREASIQLLIKQPETIVKKRTNNLIVSKKIDQRLAGLEVLTILDEKQLYTNYVTEQVASYNERTSLNKNEQIFLDKFSNTTNALSFTNGFGAIDYNNLSPLIKLKTKFPEKKNILNSLLGKKDRIISRFIDEDKTVKSINKLILLFENNKDFEYQHEGYQGEIETTLLSKHITTITKNKDATPLEKLNNLPLAHIWIDWYNQSKLNDYEMHAAMHYAHEFTNPYGVYGALIPYYKKYIPKLDGLNLKKEHFYYSINRKIYTILNHLSNAYVDQNTLSCFKLDLLEDAIANFPEALKTKNLDTNKWRVNNMFWCDVLLYNNFFSIDETLNIENKKRYWQLQNYLMAQSLGHPKHITILKDALGAPIKKRNFPRPSERDTFQLYNNNTITKDDVLLNTILSESRLFSLDSQHAKNKPYKETLNLPFEIFKPLKKNLLQIELERGELETEASKYINKFYNVEGAHYLFEVLERLGKTNFERGYSYNHTSKTSTFSAIIKGCIPSDTDTFESFSEQLKTSKITKTRLIEVACYATQWANWIGRYLKLDKLEAAVWWFHAHSSEYMSAEKETLISRYSDVAIEQFKKGSLDIDWFYNVYSDLGKANWKLLHNASKYISHGLAHKQIKLYSSVLLNEVKITETLKKIKDKRDKDYVRALGLIPLSKVNPENDLLKRYDLLQTFLKESKQFGSQRQESEKNAVEIGLENLSRNAGYKDSVRFSWAMESKAAQKIMDNATVTIDDTIIKLIVDSNGKASLKVEKNGKTQKSIPKKHQKNKAVLNLKNNKTYLSKQYSRTRLSLEKAMINEDAFSKKELENIMSHPVVNPLLSKLVLFNKATNSSGFWQNSQLLDSDDKLHQLHADDTLVIAHPSHLYQAVQWDLYQRFAFDKKLVQPFKQIFRELYVITDNEKETSNRSQRYQGHQIQPKKTIALLRGRGWTINYEEGLQKVYHKQGFMASMHALADWYSPADIEAPTLEYVAFTSLKNYESIPLASINPLIFSEVMRDIDLVVSVAHVGGVDPEASHSTMEMRAVLAKESARLFKLDNIEVKERHILVKGKLGNYSIHLGSGNISKDGLFLSILPVHSQHRGRLFLPFVDEDPKSAEIISKMKLLAEDNKIQDPTILAQINKK</sequence>
<evidence type="ECO:0000259" key="2">
    <source>
        <dbReference type="Pfam" id="PF18991"/>
    </source>
</evidence>
<feature type="domain" description="DUF7737" evidence="3">
    <location>
        <begin position="1553"/>
        <end position="1653"/>
    </location>
</feature>
<dbReference type="RefSeq" id="WP_344786417.1">
    <property type="nucleotide sequence ID" value="NZ_BAABCA010000001.1"/>
</dbReference>
<evidence type="ECO:0000313" key="4">
    <source>
        <dbReference type="EMBL" id="GAA4231541.1"/>
    </source>
</evidence>
<dbReference type="InterPro" id="IPR043782">
    <property type="entry name" value="DUF5724"/>
</dbReference>
<evidence type="ECO:0000313" key="5">
    <source>
        <dbReference type="Proteomes" id="UP001501496"/>
    </source>
</evidence>
<keyword evidence="5" id="KW-1185">Reference proteome</keyword>
<evidence type="ECO:0008006" key="6">
    <source>
        <dbReference type="Google" id="ProtNLM"/>
    </source>
</evidence>
<comment type="caution">
    <text evidence="4">The sequence shown here is derived from an EMBL/GenBank/DDBJ whole genome shotgun (WGS) entry which is preliminary data.</text>
</comment>
<protein>
    <recommendedName>
        <fullName evidence="6">DUF4132 domain-containing protein</fullName>
    </recommendedName>
</protein>
<dbReference type="Pfam" id="PF13569">
    <property type="entry name" value="DUF4132"/>
    <property type="match status" value="1"/>
</dbReference>